<dbReference type="InterPro" id="IPR051409">
    <property type="entry name" value="Atypical_kinase_ADCK"/>
</dbReference>
<dbReference type="GO" id="GO:0016301">
    <property type="term" value="F:kinase activity"/>
    <property type="evidence" value="ECO:0007669"/>
    <property type="project" value="UniProtKB-KW"/>
</dbReference>
<evidence type="ECO:0000313" key="6">
    <source>
        <dbReference type="EMBL" id="UJS22835.1"/>
    </source>
</evidence>
<keyword evidence="4" id="KW-0067">ATP-binding</keyword>
<gene>
    <name evidence="6" type="ORF">L2Y54_12870</name>
</gene>
<dbReference type="InterPro" id="IPR011009">
    <property type="entry name" value="Kinase-like_dom_sf"/>
</dbReference>
<dbReference type="InterPro" id="IPR034646">
    <property type="entry name" value="ADCK3_dom"/>
</dbReference>
<comment type="similarity">
    <text evidence="1">Belongs to the protein kinase superfamily. ADCK protein kinase family.</text>
</comment>
<dbReference type="Pfam" id="PF03109">
    <property type="entry name" value="ABC1"/>
    <property type="match status" value="1"/>
</dbReference>
<evidence type="ECO:0000313" key="7">
    <source>
        <dbReference type="Proteomes" id="UP001054801"/>
    </source>
</evidence>
<evidence type="ECO:0000259" key="5">
    <source>
        <dbReference type="Pfam" id="PF03109"/>
    </source>
</evidence>
<dbReference type="InterPro" id="IPR004147">
    <property type="entry name" value="ABC1_dom"/>
</dbReference>
<evidence type="ECO:0000256" key="4">
    <source>
        <dbReference type="ARBA" id="ARBA00022840"/>
    </source>
</evidence>
<dbReference type="CDD" id="cd13970">
    <property type="entry name" value="ABC1_ADCK3"/>
    <property type="match status" value="1"/>
</dbReference>
<dbReference type="SUPFAM" id="SSF56112">
    <property type="entry name" value="Protein kinase-like (PK-like)"/>
    <property type="match status" value="1"/>
</dbReference>
<keyword evidence="6" id="KW-0418">Kinase</keyword>
<name>A0ABY3SVW7_9GAMM</name>
<keyword evidence="2" id="KW-0808">Transferase</keyword>
<keyword evidence="3" id="KW-0547">Nucleotide-binding</keyword>
<proteinExistence type="inferred from homology"/>
<dbReference type="PANTHER" id="PTHR43851:SF3">
    <property type="entry name" value="COENZYME Q8"/>
    <property type="match status" value="1"/>
</dbReference>
<reference evidence="6" key="1">
    <citation type="journal article" date="2022" name="Microorganisms">
        <title>Two New Species of Filamentous Sulfur Bacteria of the Genus Thiothrix, Thiothrix winogradskyi sp. nov. and 'Candidatus Thiothrix sulfatifontis' sp. nov.</title>
        <authorList>
            <person name="Ravin N.V."/>
            <person name="Rossetti S."/>
            <person name="Beletsky A.V."/>
            <person name="Kadnikov V.V."/>
            <person name="Rudenko T.S."/>
            <person name="Smolyakov D.D."/>
            <person name="Moskvitina M.I."/>
            <person name="Gureeva M.V."/>
            <person name="Mardanov A.V."/>
            <person name="Grabovich M.Y."/>
        </authorList>
    </citation>
    <scope>NUCLEOTIDE SEQUENCE</scope>
    <source>
        <strain evidence="6">CT3</strain>
    </source>
</reference>
<protein>
    <submittedName>
        <fullName evidence="6">AarF/ABC1/UbiB kinase family protein</fullName>
    </submittedName>
</protein>
<dbReference type="EMBL" id="CP091244">
    <property type="protein sequence ID" value="UJS22835.1"/>
    <property type="molecule type" value="Genomic_DNA"/>
</dbReference>
<evidence type="ECO:0000256" key="1">
    <source>
        <dbReference type="ARBA" id="ARBA00009670"/>
    </source>
</evidence>
<dbReference type="Proteomes" id="UP001054801">
    <property type="component" value="Chromosome"/>
</dbReference>
<accession>A0ABY3SVW7</accession>
<organism evidence="6 7">
    <name type="scientific">Thiothrix winogradskyi</name>
    <dbReference type="NCBI Taxonomy" id="96472"/>
    <lineage>
        <taxon>Bacteria</taxon>
        <taxon>Pseudomonadati</taxon>
        <taxon>Pseudomonadota</taxon>
        <taxon>Gammaproteobacteria</taxon>
        <taxon>Thiotrichales</taxon>
        <taxon>Thiotrichaceae</taxon>
        <taxon>Thiothrix</taxon>
    </lineage>
</organism>
<dbReference type="RefSeq" id="WP_236496578.1">
    <property type="nucleotide sequence ID" value="NZ_CP091244.1"/>
</dbReference>
<feature type="domain" description="ABC1 atypical kinase-like" evidence="5">
    <location>
        <begin position="100"/>
        <end position="337"/>
    </location>
</feature>
<evidence type="ECO:0000256" key="3">
    <source>
        <dbReference type="ARBA" id="ARBA00022741"/>
    </source>
</evidence>
<keyword evidence="7" id="KW-1185">Reference proteome</keyword>
<dbReference type="PANTHER" id="PTHR43851">
    <property type="match status" value="1"/>
</dbReference>
<evidence type="ECO:0000256" key="2">
    <source>
        <dbReference type="ARBA" id="ARBA00022679"/>
    </source>
</evidence>
<sequence length="441" mass="48708">MSTIDEKHNASVPAGRFARMARLGSLATGVAGGMIAEGARQLAQGNRPTVSDLLLTPANAKRVAAELSRLRGAAMKVGQLLSMDAGDMLPAELTEILAQLRSDAKPMPLSQLAKVLDDNWGKGWNARFQQFSFQPLAAASIGQVHSAHTKDGRHLALKIQYPGVRESISSDVDNVATLLRISGLIPKGVDYQHLLEEAKQQLHQEADYLQEAAHMQHYQTLLADSPEFTLAAVHDDFTTVNILAMTHIGGVPIESLSNAPQEERDRLITLLMDLLFREIFQFRLVQTDPNFANYRYDRDTRQLILLDFGATRAYPATIAEGYRQLMQGAVQRDLAMIEAGAVQIGFFQEYIKPEQREAVLDLFAQACEPLRWQGAYDFGTSNLASRIRDGGMALSMEQDYWHTPPADALFLHRKLGGLYLLAAKLRARVDVGELFAQVAAV</sequence>